<protein>
    <submittedName>
        <fullName evidence="9">Aminotransferase DegT</fullName>
    </submittedName>
</protein>
<dbReference type="GO" id="GO:0008483">
    <property type="term" value="F:transaminase activity"/>
    <property type="evidence" value="ECO:0007669"/>
    <property type="project" value="UniProtKB-KW"/>
</dbReference>
<dbReference type="Proteomes" id="UP000054709">
    <property type="component" value="Unassembled WGS sequence"/>
</dbReference>
<comment type="similarity">
    <text evidence="5 8">Belongs to the DegT/DnrJ/EryC1 family.</text>
</comment>
<dbReference type="Gene3D" id="3.40.640.10">
    <property type="entry name" value="Type I PLP-dependent aspartate aminotransferase-like (Major domain)"/>
    <property type="match status" value="1"/>
</dbReference>
<sequence length="389" mass="43029">MSTVWQDIAQNVKGIYRDQTVIPLHEPTFDALELEYVTDCIQSGWVSSVGKYVDQFEQRLADYVGVRRAVAVVNGTAALHIALKIAGVRANDEVFMPALTFVATANAITYLQAVPHFVDVSTNTLGIDPVKLAEHIRRIGEQRDGCLVNKQTGRIIRAVVPMHTFGHPVELDALLDVCQEYGLVMVEDAAESLGSHYKGKHTGGFGLVGALSFNGNKIITTGGGGAIVTDDVQLADYAKHITTTAKIPHRWEYQHDEAGFNYRMPNINAALGCAQLEKLPEFLSSKRALTEKYRSLFHKVEGVDLFIEAPYNSSNYWLQTLLLDEQLHDRDEVLKQLHATGVMARPIWTPLDELAPYADCPKADLSVTHQLKRQIINIPSTPLKGDSNV</sequence>
<dbReference type="EMBL" id="LCZJ02000037">
    <property type="protein sequence ID" value="KTD83847.1"/>
    <property type="molecule type" value="Genomic_DNA"/>
</dbReference>
<comment type="cofactor">
    <cofactor evidence="1">
        <name>pyridoxal 5'-phosphate</name>
        <dbReference type="ChEBI" id="CHEBI:597326"/>
    </cofactor>
</comment>
<gene>
    <name evidence="9" type="ORF">UQ64_27110</name>
</gene>
<dbReference type="Gene3D" id="3.90.1150.10">
    <property type="entry name" value="Aspartate Aminotransferase, domain 1"/>
    <property type="match status" value="1"/>
</dbReference>
<keyword evidence="4 7" id="KW-0663">Pyridoxal phosphate</keyword>
<evidence type="ECO:0000313" key="10">
    <source>
        <dbReference type="Proteomes" id="UP000054709"/>
    </source>
</evidence>
<dbReference type="RefSeq" id="WP_060625937.1">
    <property type="nucleotide sequence ID" value="NZ_LCZJ02000037.1"/>
</dbReference>
<dbReference type="InterPro" id="IPR015421">
    <property type="entry name" value="PyrdxlP-dep_Trfase_major"/>
</dbReference>
<evidence type="ECO:0000256" key="6">
    <source>
        <dbReference type="PIRSR" id="PIRSR000390-1"/>
    </source>
</evidence>
<comment type="caution">
    <text evidence="9">The sequence shown here is derived from an EMBL/GenBank/DDBJ whole genome shotgun (WGS) entry which is preliminary data.</text>
</comment>
<proteinExistence type="inferred from homology"/>
<dbReference type="PANTHER" id="PTHR30244:SF30">
    <property type="entry name" value="BLR5990 PROTEIN"/>
    <property type="match status" value="1"/>
</dbReference>
<keyword evidence="10" id="KW-1185">Reference proteome</keyword>
<dbReference type="Pfam" id="PF01041">
    <property type="entry name" value="DegT_DnrJ_EryC1"/>
    <property type="match status" value="1"/>
</dbReference>
<dbReference type="InterPro" id="IPR015424">
    <property type="entry name" value="PyrdxlP-dep_Trfase"/>
</dbReference>
<dbReference type="FunFam" id="3.40.640.10:FF:000090">
    <property type="entry name" value="Pyridoxal phosphate-dependent aminotransferase"/>
    <property type="match status" value="1"/>
</dbReference>
<evidence type="ECO:0000256" key="2">
    <source>
        <dbReference type="ARBA" id="ARBA00022576"/>
    </source>
</evidence>
<name>A0A0W1AR84_9BACL</name>
<keyword evidence="2 9" id="KW-0032">Aminotransferase</keyword>
<dbReference type="NCBIfam" id="TIGR04181">
    <property type="entry name" value="NHT_00031"/>
    <property type="match status" value="1"/>
</dbReference>
<dbReference type="GO" id="GO:0030170">
    <property type="term" value="F:pyridoxal phosphate binding"/>
    <property type="evidence" value="ECO:0007669"/>
    <property type="project" value="TreeGrafter"/>
</dbReference>
<organism evidence="9 10">
    <name type="scientific">Paenibacillus etheri</name>
    <dbReference type="NCBI Taxonomy" id="1306852"/>
    <lineage>
        <taxon>Bacteria</taxon>
        <taxon>Bacillati</taxon>
        <taxon>Bacillota</taxon>
        <taxon>Bacilli</taxon>
        <taxon>Bacillales</taxon>
        <taxon>Paenibacillaceae</taxon>
        <taxon>Paenibacillus</taxon>
    </lineage>
</organism>
<accession>A0A0W1AR84</accession>
<dbReference type="CDD" id="cd00616">
    <property type="entry name" value="AHBA_syn"/>
    <property type="match status" value="1"/>
</dbReference>
<dbReference type="OrthoDB" id="9810913at2"/>
<dbReference type="InterPro" id="IPR000653">
    <property type="entry name" value="DegT/StrS_aminotransferase"/>
</dbReference>
<dbReference type="SUPFAM" id="SSF53383">
    <property type="entry name" value="PLP-dependent transferases"/>
    <property type="match status" value="1"/>
</dbReference>
<evidence type="ECO:0000313" key="9">
    <source>
        <dbReference type="EMBL" id="KTD83847.1"/>
    </source>
</evidence>
<dbReference type="PANTHER" id="PTHR30244">
    <property type="entry name" value="TRANSAMINASE"/>
    <property type="match status" value="1"/>
</dbReference>
<evidence type="ECO:0000256" key="3">
    <source>
        <dbReference type="ARBA" id="ARBA00022679"/>
    </source>
</evidence>
<feature type="active site" description="Proton acceptor" evidence="6">
    <location>
        <position position="217"/>
    </location>
</feature>
<evidence type="ECO:0000256" key="1">
    <source>
        <dbReference type="ARBA" id="ARBA00001933"/>
    </source>
</evidence>
<evidence type="ECO:0000256" key="7">
    <source>
        <dbReference type="PIRSR" id="PIRSR000390-2"/>
    </source>
</evidence>
<dbReference type="GO" id="GO:0000271">
    <property type="term" value="P:polysaccharide biosynthetic process"/>
    <property type="evidence" value="ECO:0007669"/>
    <property type="project" value="TreeGrafter"/>
</dbReference>
<dbReference type="PIRSF" id="PIRSF000390">
    <property type="entry name" value="PLP_StrS"/>
    <property type="match status" value="1"/>
</dbReference>
<evidence type="ECO:0000256" key="8">
    <source>
        <dbReference type="RuleBase" id="RU004508"/>
    </source>
</evidence>
<dbReference type="InterPro" id="IPR015422">
    <property type="entry name" value="PyrdxlP-dep_Trfase_small"/>
</dbReference>
<dbReference type="InterPro" id="IPR026385">
    <property type="entry name" value="LegC-like"/>
</dbReference>
<evidence type="ECO:0000256" key="5">
    <source>
        <dbReference type="ARBA" id="ARBA00037999"/>
    </source>
</evidence>
<reference evidence="9 10" key="1">
    <citation type="journal article" date="2015" name="Int. Biodeterior. Biodegradation">
        <title>Physiological and genetic screening methods for the isolation of methyl tert-butyl ether-degrading bacteria for bioremediation purposes.</title>
        <authorList>
            <person name="Guisado I.M."/>
            <person name="Purswani J."/>
            <person name="Gonzalez Lopez J."/>
            <person name="Pozo C."/>
        </authorList>
    </citation>
    <scope>NUCLEOTIDE SEQUENCE [LARGE SCALE GENOMIC DNA]</scope>
    <source>
        <strain evidence="9 10">SH7</strain>
    </source>
</reference>
<dbReference type="AlphaFoldDB" id="A0A0W1AR84"/>
<keyword evidence="3" id="KW-0808">Transferase</keyword>
<evidence type="ECO:0000256" key="4">
    <source>
        <dbReference type="ARBA" id="ARBA00022898"/>
    </source>
</evidence>
<feature type="modified residue" description="N6-(pyridoxal phosphate)lysine" evidence="7">
    <location>
        <position position="217"/>
    </location>
</feature>